<accession>G8WR41</accession>
<sequence length="92" mass="9785">MSGAAAVPEPPGVPQAPPDRKETEVRRLLAADPRPVPPDLTARALAHGRRLVRLRRAVRLVCWTLLLAAAVTAAVLAVRLWPAAQPLPVPAP</sequence>
<evidence type="ECO:0000256" key="2">
    <source>
        <dbReference type="SAM" id="Phobius"/>
    </source>
</evidence>
<dbReference type="KEGG" id="sct:SCAT_3837"/>
<accession>F8K1B9</accession>
<dbReference type="HOGENOM" id="CLU_178592_0_0_11"/>
<feature type="compositionally biased region" description="Pro residues" evidence="1">
    <location>
        <begin position="8"/>
        <end position="17"/>
    </location>
</feature>
<dbReference type="STRING" id="1003195.SCATT_38280"/>
<dbReference type="KEGG" id="scy:SCATT_38280"/>
<evidence type="ECO:0000313" key="4">
    <source>
        <dbReference type="Proteomes" id="UP000007842"/>
    </source>
</evidence>
<dbReference type="EMBL" id="CP003219">
    <property type="protein sequence ID" value="AEW96199.1"/>
    <property type="molecule type" value="Genomic_DNA"/>
</dbReference>
<keyword evidence="2" id="KW-0472">Membrane</keyword>
<proteinExistence type="predicted"/>
<feature type="region of interest" description="Disordered" evidence="1">
    <location>
        <begin position="1"/>
        <end position="24"/>
    </location>
</feature>
<name>F8K1B9_STREN</name>
<gene>
    <name evidence="3" type="ordered locus">SCATT_38280</name>
</gene>
<protein>
    <submittedName>
        <fullName evidence="3">Uncharacterized protein</fullName>
    </submittedName>
</protein>
<reference evidence="4" key="1">
    <citation type="submission" date="2011-12" db="EMBL/GenBank/DDBJ databases">
        <title>Complete genome sequence of Streptomyces cattleya strain DSM 46488.</title>
        <authorList>
            <person name="Ou H.-Y."/>
            <person name="Li P."/>
            <person name="Zhao C."/>
            <person name="O'Hagan D."/>
            <person name="Deng Z."/>
        </authorList>
    </citation>
    <scope>NUCLEOTIDE SEQUENCE [LARGE SCALE GENOMIC DNA]</scope>
    <source>
        <strain evidence="4">ATCC 35852 / DSM 46488 / JCM 4925 / NBRC 14057 / NRRL 8057</strain>
    </source>
</reference>
<keyword evidence="2" id="KW-0812">Transmembrane</keyword>
<dbReference type="AlphaFoldDB" id="F8K1B9"/>
<feature type="transmembrane region" description="Helical" evidence="2">
    <location>
        <begin position="60"/>
        <end position="81"/>
    </location>
</feature>
<organism evidence="3 4">
    <name type="scientific">Streptantibioticus cattleyicolor (strain ATCC 35852 / DSM 46488 / JCM 4925 / NBRC 14057 / NRRL 8057)</name>
    <name type="common">Streptomyces cattleya</name>
    <dbReference type="NCBI Taxonomy" id="1003195"/>
    <lineage>
        <taxon>Bacteria</taxon>
        <taxon>Bacillati</taxon>
        <taxon>Actinomycetota</taxon>
        <taxon>Actinomycetes</taxon>
        <taxon>Kitasatosporales</taxon>
        <taxon>Streptomycetaceae</taxon>
        <taxon>Streptantibioticus</taxon>
    </lineage>
</organism>
<keyword evidence="2" id="KW-1133">Transmembrane helix</keyword>
<evidence type="ECO:0000256" key="1">
    <source>
        <dbReference type="SAM" id="MobiDB-lite"/>
    </source>
</evidence>
<dbReference type="Proteomes" id="UP000007842">
    <property type="component" value="Chromosome"/>
</dbReference>
<dbReference type="PATRIC" id="fig|1003195.11.peg.5293"/>
<evidence type="ECO:0000313" key="3">
    <source>
        <dbReference type="EMBL" id="AEW96199.1"/>
    </source>
</evidence>
<dbReference type="RefSeq" id="WP_014144554.1">
    <property type="nucleotide sequence ID" value="NC_016111.1"/>
</dbReference>
<keyword evidence="4" id="KW-1185">Reference proteome</keyword>